<organism evidence="11 12">
    <name type="scientific">Enhygromyxa salina</name>
    <dbReference type="NCBI Taxonomy" id="215803"/>
    <lineage>
        <taxon>Bacteria</taxon>
        <taxon>Pseudomonadati</taxon>
        <taxon>Myxococcota</taxon>
        <taxon>Polyangia</taxon>
        <taxon>Nannocystales</taxon>
        <taxon>Nannocystaceae</taxon>
        <taxon>Enhygromyxa</taxon>
    </lineage>
</organism>
<feature type="transmembrane region" description="Helical" evidence="8">
    <location>
        <begin position="658"/>
        <end position="686"/>
    </location>
</feature>
<feature type="region of interest" description="Disordered" evidence="7">
    <location>
        <begin position="411"/>
        <end position="442"/>
    </location>
</feature>
<evidence type="ECO:0000313" key="11">
    <source>
        <dbReference type="EMBL" id="PRQ07509.1"/>
    </source>
</evidence>
<feature type="transmembrane region" description="Helical" evidence="8">
    <location>
        <begin position="611"/>
        <end position="637"/>
    </location>
</feature>
<keyword evidence="4 8" id="KW-0812">Transmembrane</keyword>
<dbReference type="PANTHER" id="PTHR30489">
    <property type="entry name" value="LIPOPROTEIN-RELEASING SYSTEM TRANSMEMBRANE PROTEIN LOLE"/>
    <property type="match status" value="1"/>
</dbReference>
<evidence type="ECO:0000256" key="1">
    <source>
        <dbReference type="ARBA" id="ARBA00004651"/>
    </source>
</evidence>
<evidence type="ECO:0000256" key="6">
    <source>
        <dbReference type="ARBA" id="ARBA00023136"/>
    </source>
</evidence>
<gene>
    <name evidence="11" type="primary">lolE_3</name>
    <name evidence="11" type="ORF">ENSA7_28060</name>
</gene>
<sequence>MAADPWTHALEWRIAWRHLRVGERHPRWVDALTLVSVFLLVVGLAFVGWAAHLGPSPEPGEQLFSAALATAQQRQYGVFGGASIAMGVMLLVLAILARFFNLLATIITESVLLGCMALVVVLSLMSGLEADLRDKILNQKAHLRVSSSDGNRFTDYESLVSALDDLPEVAGASPYLEAEVMVRSGINRQGAVLLGVEPERLNLVSNLAEIISEGSFDSLAHPETIADPDPFATTDPQTPWRLRHLDKAEVQVGEKVGLTGALAPAKPAVKIDRALPDTLPDTLPDVDDDDEGADTEQDPDAADPEPRVGAGVGLNTGRLPPPTELFGGPGSGEPFAGPFGRSGLPKPFAGGDDGWEDPVEVLGLDEEPAAARAPSAVAPIPPGDDVGVDEVEADGGDDGWEDPVEVLDISEEGSEDGSEDAPATPPTPAIALKPEPESEPRQEGIVDPILIGRELANELAVGVGARVQLITPVGRLTPAGRVPGILAAKVGGVFHSGMYEYDRKNVYTPLPVAQAFLRTGDRVSGIEVKLHEIDRVDAGKLAVEAKLRELGRSAPLLRRTVTRLVNSISDVALREQVAATQGISLGESELIVESWKELNRNLFSAMFLEKIAMFVALMFVVLVASFGILASNLMSVLEKSKEIAILKAMGSPDHLIQRVFVAEGLCLGVLGAMGGISVGLALCWALDRFGFPFNENVYYIERLPVVVNPVEVGVVGVAALVIVFLSSLYPARVASRMRPVDGLRHQEK</sequence>
<proteinExistence type="inferred from homology"/>
<feature type="transmembrane region" description="Helical" evidence="8">
    <location>
        <begin position="28"/>
        <end position="51"/>
    </location>
</feature>
<keyword evidence="11" id="KW-0449">Lipoprotein</keyword>
<evidence type="ECO:0000259" key="9">
    <source>
        <dbReference type="Pfam" id="PF02687"/>
    </source>
</evidence>
<dbReference type="RefSeq" id="WP_106089823.1">
    <property type="nucleotide sequence ID" value="NZ_PVNL01000053.1"/>
</dbReference>
<dbReference type="GO" id="GO:0044874">
    <property type="term" value="P:lipoprotein localization to outer membrane"/>
    <property type="evidence" value="ECO:0007669"/>
    <property type="project" value="TreeGrafter"/>
</dbReference>
<evidence type="ECO:0000313" key="12">
    <source>
        <dbReference type="Proteomes" id="UP000238823"/>
    </source>
</evidence>
<evidence type="ECO:0000256" key="8">
    <source>
        <dbReference type="SAM" id="Phobius"/>
    </source>
</evidence>
<evidence type="ECO:0000256" key="7">
    <source>
        <dbReference type="SAM" id="MobiDB-lite"/>
    </source>
</evidence>
<dbReference type="Pfam" id="PF02687">
    <property type="entry name" value="FtsX"/>
    <property type="match status" value="1"/>
</dbReference>
<dbReference type="Proteomes" id="UP000238823">
    <property type="component" value="Unassembled WGS sequence"/>
</dbReference>
<dbReference type="GO" id="GO:0098797">
    <property type="term" value="C:plasma membrane protein complex"/>
    <property type="evidence" value="ECO:0007669"/>
    <property type="project" value="TreeGrafter"/>
</dbReference>
<reference evidence="11 12" key="1">
    <citation type="submission" date="2018-03" db="EMBL/GenBank/DDBJ databases">
        <title>Draft Genome Sequences of the Obligatory Marine Myxobacteria Enhygromyxa salina SWB007.</title>
        <authorList>
            <person name="Poehlein A."/>
            <person name="Moghaddam J.A."/>
            <person name="Harms H."/>
            <person name="Alanjari M."/>
            <person name="Koenig G.M."/>
            <person name="Daniel R."/>
            <person name="Schaeberle T.F."/>
        </authorList>
    </citation>
    <scope>NUCLEOTIDE SEQUENCE [LARGE SCALE GENOMIC DNA]</scope>
    <source>
        <strain evidence="11 12">SWB007</strain>
    </source>
</reference>
<dbReference type="Pfam" id="PF12704">
    <property type="entry name" value="MacB_PCD"/>
    <property type="match status" value="1"/>
</dbReference>
<accession>A0A2S9YR20</accession>
<dbReference type="PANTHER" id="PTHR30489:SF0">
    <property type="entry name" value="LIPOPROTEIN-RELEASING SYSTEM TRANSMEMBRANE PROTEIN LOLE"/>
    <property type="match status" value="1"/>
</dbReference>
<dbReference type="InterPro" id="IPR051447">
    <property type="entry name" value="Lipoprotein-release_system"/>
</dbReference>
<feature type="compositionally biased region" description="Acidic residues" evidence="7">
    <location>
        <begin position="284"/>
        <end position="303"/>
    </location>
</feature>
<evidence type="ECO:0000259" key="10">
    <source>
        <dbReference type="Pfam" id="PF12704"/>
    </source>
</evidence>
<feature type="domain" description="ABC3 transporter permease C-terminal" evidence="9">
    <location>
        <begin position="615"/>
        <end position="738"/>
    </location>
</feature>
<keyword evidence="6 8" id="KW-0472">Membrane</keyword>
<feature type="transmembrane region" description="Helical" evidence="8">
    <location>
        <begin position="78"/>
        <end position="99"/>
    </location>
</feature>
<dbReference type="InterPro" id="IPR025857">
    <property type="entry name" value="MacB_PCD"/>
</dbReference>
<evidence type="ECO:0000256" key="3">
    <source>
        <dbReference type="ARBA" id="ARBA00022475"/>
    </source>
</evidence>
<feature type="domain" description="MacB-like periplasmic core" evidence="10">
    <location>
        <begin position="111"/>
        <end position="218"/>
    </location>
</feature>
<comment type="similarity">
    <text evidence="2">Belongs to the ABC-4 integral membrane protein family. LolC/E subfamily.</text>
</comment>
<dbReference type="InterPro" id="IPR003838">
    <property type="entry name" value="ABC3_permease_C"/>
</dbReference>
<feature type="transmembrane region" description="Helical" evidence="8">
    <location>
        <begin position="706"/>
        <end position="729"/>
    </location>
</feature>
<feature type="region of interest" description="Disordered" evidence="7">
    <location>
        <begin position="272"/>
        <end position="320"/>
    </location>
</feature>
<name>A0A2S9YR20_9BACT</name>
<evidence type="ECO:0000256" key="4">
    <source>
        <dbReference type="ARBA" id="ARBA00022692"/>
    </source>
</evidence>
<evidence type="ECO:0000256" key="2">
    <source>
        <dbReference type="ARBA" id="ARBA00005236"/>
    </source>
</evidence>
<keyword evidence="3" id="KW-1003">Cell membrane</keyword>
<comment type="caution">
    <text evidence="11">The sequence shown here is derived from an EMBL/GenBank/DDBJ whole genome shotgun (WGS) entry which is preliminary data.</text>
</comment>
<evidence type="ECO:0000256" key="5">
    <source>
        <dbReference type="ARBA" id="ARBA00022989"/>
    </source>
</evidence>
<dbReference type="OrthoDB" id="9808461at2"/>
<protein>
    <submittedName>
        <fullName evidence="11">Lipoprotein-releasing system transmembrane protein LolE</fullName>
    </submittedName>
</protein>
<keyword evidence="5 8" id="KW-1133">Transmembrane helix</keyword>
<comment type="subcellular location">
    <subcellularLocation>
        <location evidence="1">Cell membrane</location>
        <topology evidence="1">Multi-pass membrane protein</topology>
    </subcellularLocation>
</comment>
<feature type="transmembrane region" description="Helical" evidence="8">
    <location>
        <begin position="111"/>
        <end position="128"/>
    </location>
</feature>
<dbReference type="AlphaFoldDB" id="A0A2S9YR20"/>
<dbReference type="EMBL" id="PVNL01000053">
    <property type="protein sequence ID" value="PRQ07509.1"/>
    <property type="molecule type" value="Genomic_DNA"/>
</dbReference>